<dbReference type="InterPro" id="IPR029044">
    <property type="entry name" value="Nucleotide-diphossugar_trans"/>
</dbReference>
<dbReference type="HOGENOM" id="CLU_503149_0_0_0"/>
<dbReference type="RefSeq" id="WP_013907360.1">
    <property type="nucleotide sequence ID" value="NC_015681.1"/>
</dbReference>
<gene>
    <name evidence="2" type="ordered locus">Thein_0736</name>
</gene>
<dbReference type="OrthoDB" id="9805604at2"/>
<evidence type="ECO:0000313" key="2">
    <source>
        <dbReference type="EMBL" id="AEH44616.1"/>
    </source>
</evidence>
<evidence type="ECO:0000259" key="1">
    <source>
        <dbReference type="Pfam" id="PF04101"/>
    </source>
</evidence>
<reference evidence="3" key="1">
    <citation type="submission" date="2011-04" db="EMBL/GenBank/DDBJ databases">
        <title>The complete genome of Thermodesulfatator indicus DSM 15286.</title>
        <authorList>
            <person name="Lucas S."/>
            <person name="Copeland A."/>
            <person name="Lapidus A."/>
            <person name="Bruce D."/>
            <person name="Goodwin L."/>
            <person name="Pitluck S."/>
            <person name="Peters L."/>
            <person name="Kyrpides N."/>
            <person name="Mavromatis K."/>
            <person name="Pagani I."/>
            <person name="Ivanova N."/>
            <person name="Saunders L."/>
            <person name="Detter J.C."/>
            <person name="Tapia R."/>
            <person name="Han C."/>
            <person name="Land M."/>
            <person name="Hauser L."/>
            <person name="Markowitz V."/>
            <person name="Cheng J.-F."/>
            <person name="Hugenholtz P."/>
            <person name="Woyke T."/>
            <person name="Wu D."/>
            <person name="Spring S."/>
            <person name="Schroeder M."/>
            <person name="Brambilla E."/>
            <person name="Klenk H.-P."/>
            <person name="Eisen J.A."/>
        </authorList>
    </citation>
    <scope>NUCLEOTIDE SEQUENCE [LARGE SCALE GENOMIC DNA]</scope>
    <source>
        <strain evidence="3">DSM 15286 / JCM 11887 / CIR29812</strain>
    </source>
</reference>
<dbReference type="PANTHER" id="PTHR21485:SF6">
    <property type="entry name" value="N-ACYLNEURAMINATE CYTIDYLYLTRANSFERASE-RELATED"/>
    <property type="match status" value="1"/>
</dbReference>
<dbReference type="InParanoid" id="F8AC61"/>
<dbReference type="SUPFAM" id="SSF53448">
    <property type="entry name" value="Nucleotide-diphospho-sugar transferases"/>
    <property type="match status" value="1"/>
</dbReference>
<proteinExistence type="predicted"/>
<keyword evidence="2" id="KW-0808">Transferase</keyword>
<dbReference type="AlphaFoldDB" id="F8AC61"/>
<dbReference type="Gene3D" id="3.90.550.10">
    <property type="entry name" value="Spore Coat Polysaccharide Biosynthesis Protein SpsA, Chain A"/>
    <property type="match status" value="1"/>
</dbReference>
<reference evidence="2 3" key="2">
    <citation type="journal article" date="2012" name="Stand. Genomic Sci.">
        <title>Complete genome sequence of the thermophilic sulfate-reducing ocean bacterium Thermodesulfatator indicus type strain (CIR29812(T)).</title>
        <authorList>
            <person name="Anderson I."/>
            <person name="Saunders E."/>
            <person name="Lapidus A."/>
            <person name="Nolan M."/>
            <person name="Lucas S."/>
            <person name="Tice H."/>
            <person name="Del Rio T.G."/>
            <person name="Cheng J.F."/>
            <person name="Han C."/>
            <person name="Tapia R."/>
            <person name="Goodwin L.A."/>
            <person name="Pitluck S."/>
            <person name="Liolios K."/>
            <person name="Mavromatis K."/>
            <person name="Pagani I."/>
            <person name="Ivanova N."/>
            <person name="Mikhailova N."/>
            <person name="Pati A."/>
            <person name="Chen A."/>
            <person name="Palaniappan K."/>
            <person name="Land M."/>
            <person name="Hauser L."/>
            <person name="Jeffries C.D."/>
            <person name="Chang Y.J."/>
            <person name="Brambilla E.M."/>
            <person name="Rohde M."/>
            <person name="Spring S."/>
            <person name="Goker M."/>
            <person name="Detter J.C."/>
            <person name="Woyke T."/>
            <person name="Bristow J."/>
            <person name="Eisen J.A."/>
            <person name="Markowitz V."/>
            <person name="Hugenholtz P."/>
            <person name="Kyrpides N.C."/>
            <person name="Klenk H.P."/>
        </authorList>
    </citation>
    <scope>NUCLEOTIDE SEQUENCE [LARGE SCALE GENOMIC DNA]</scope>
    <source>
        <strain evidence="3">DSM 15286 / JCM 11887 / CIR29812</strain>
    </source>
</reference>
<dbReference type="InterPro" id="IPR007235">
    <property type="entry name" value="Glyco_trans_28_C"/>
</dbReference>
<dbReference type="Pfam" id="PF04101">
    <property type="entry name" value="Glyco_tran_28_C"/>
    <property type="match status" value="1"/>
</dbReference>
<dbReference type="CDD" id="cd02513">
    <property type="entry name" value="CMP-NeuAc_Synthase"/>
    <property type="match status" value="1"/>
</dbReference>
<dbReference type="Pfam" id="PF02348">
    <property type="entry name" value="CTP_transf_3"/>
    <property type="match status" value="1"/>
</dbReference>
<dbReference type="EC" id="2.7.7.43" evidence="2"/>
<dbReference type="Gene3D" id="3.40.50.2000">
    <property type="entry name" value="Glycogen Phosphorylase B"/>
    <property type="match status" value="1"/>
</dbReference>
<dbReference type="PATRIC" id="fig|667014.3.peg.761"/>
<dbReference type="InterPro" id="IPR003329">
    <property type="entry name" value="Cytidylyl_trans"/>
</dbReference>
<dbReference type="Proteomes" id="UP000006793">
    <property type="component" value="Chromosome"/>
</dbReference>
<dbReference type="GO" id="GO:0016758">
    <property type="term" value="F:hexosyltransferase activity"/>
    <property type="evidence" value="ECO:0007669"/>
    <property type="project" value="InterPro"/>
</dbReference>
<protein>
    <submittedName>
        <fullName evidence="2">N-acylneuraminate cytidylyltransferase</fullName>
        <ecNumber evidence="2">2.7.7.43</ecNumber>
    </submittedName>
</protein>
<feature type="domain" description="Glycosyl transferase family 28 C-terminal" evidence="1">
    <location>
        <begin position="381"/>
        <end position="507"/>
    </location>
</feature>
<accession>F8AC61</accession>
<dbReference type="SUPFAM" id="SSF53756">
    <property type="entry name" value="UDP-Glycosyltransferase/glycogen phosphorylase"/>
    <property type="match status" value="1"/>
</dbReference>
<dbReference type="eggNOG" id="COG1083">
    <property type="taxonomic scope" value="Bacteria"/>
</dbReference>
<dbReference type="EMBL" id="CP002683">
    <property type="protein sequence ID" value="AEH44616.1"/>
    <property type="molecule type" value="Genomic_DNA"/>
</dbReference>
<organism evidence="2 3">
    <name type="scientific">Thermodesulfatator indicus (strain DSM 15286 / JCM 11887 / CIR29812)</name>
    <dbReference type="NCBI Taxonomy" id="667014"/>
    <lineage>
        <taxon>Bacteria</taxon>
        <taxon>Pseudomonadati</taxon>
        <taxon>Thermodesulfobacteriota</taxon>
        <taxon>Thermodesulfobacteria</taxon>
        <taxon>Thermodesulfobacteriales</taxon>
        <taxon>Thermodesulfatatoraceae</taxon>
        <taxon>Thermodesulfatator</taxon>
    </lineage>
</organism>
<keyword evidence="2" id="KW-0548">Nucleotidyltransferase</keyword>
<keyword evidence="3" id="KW-1185">Reference proteome</keyword>
<dbReference type="KEGG" id="tid:Thein_0736"/>
<name>F8AC61_THEID</name>
<dbReference type="STRING" id="667014.Thein_0736"/>
<sequence>MKGLLIIPARGGSKGIPRKNIRNLAGKPLIYYSIKTALKAAKDFDVDVYVSSDDEEIIAIAEKFGAKIHKRPKKLADDRTTLDEVILDVFKSLSKECKQTYDYIITIQPTSPLLKARTLISAIKEFLDSQYDTIISAKKFAHLMWKKEHGKFVPLYKERVNRQFLEPIYLETGGFIICKSENLLKYGTRIGKNINLYLLSEIEAIDIDTYEDWNLCEYLLNKKKILFVVSGYREIGLGHVYRTLIIANNITSHDLLFLVDKKSILGLQKIKEYNYPVILQQSENILDDIEKIDPDVVINDILDTSKEYVLSLKNKGYTVINFEDLGEGARYADLVINALYPEREPLPNHYFGYKYFVPRDEFIYSKFKNVSPEVQNVLITFGGTDPNNLTLKTLKSIYDYCVQQGIKIKVILGLGYKYQDSLSNFKDIEMFENIKNISQYMLDADIIFTSAGRTVYEIACIGTPTIVLAQNERELTHFFANSENGFINLGLGINVSNKEILDVFKRLINNFEERKLMNRLMLSKEVRKGRERVINLIKSIIENNGGKNE</sequence>
<dbReference type="GO" id="GO:0008781">
    <property type="term" value="F:N-acylneuraminate cytidylyltransferase activity"/>
    <property type="evidence" value="ECO:0007669"/>
    <property type="project" value="UniProtKB-EC"/>
</dbReference>
<dbReference type="PANTHER" id="PTHR21485">
    <property type="entry name" value="HAD SUPERFAMILY MEMBERS CMAS AND KDSC"/>
    <property type="match status" value="1"/>
</dbReference>
<dbReference type="eggNOG" id="COG3980">
    <property type="taxonomic scope" value="Bacteria"/>
</dbReference>
<dbReference type="Gene3D" id="3.40.50.11190">
    <property type="match status" value="1"/>
</dbReference>
<dbReference type="PaxDb" id="667014-Thein_0736"/>
<dbReference type="InterPro" id="IPR050793">
    <property type="entry name" value="CMP-NeuNAc_synthase"/>
</dbReference>
<evidence type="ECO:0000313" key="3">
    <source>
        <dbReference type="Proteomes" id="UP000006793"/>
    </source>
</evidence>